<organism evidence="3">
    <name type="scientific">Aegilops tauschii</name>
    <name type="common">Tausch's goatgrass</name>
    <name type="synonym">Aegilops squarrosa</name>
    <dbReference type="NCBI Taxonomy" id="37682"/>
    <lineage>
        <taxon>Eukaryota</taxon>
        <taxon>Viridiplantae</taxon>
        <taxon>Streptophyta</taxon>
        <taxon>Embryophyta</taxon>
        <taxon>Tracheophyta</taxon>
        <taxon>Spermatophyta</taxon>
        <taxon>Magnoliopsida</taxon>
        <taxon>Liliopsida</taxon>
        <taxon>Poales</taxon>
        <taxon>Poaceae</taxon>
        <taxon>BOP clade</taxon>
        <taxon>Pooideae</taxon>
        <taxon>Triticodae</taxon>
        <taxon>Triticeae</taxon>
        <taxon>Triticinae</taxon>
        <taxon>Aegilops</taxon>
    </lineage>
</organism>
<feature type="region of interest" description="Disordered" evidence="1">
    <location>
        <begin position="225"/>
        <end position="246"/>
    </location>
</feature>
<evidence type="ECO:0000259" key="2">
    <source>
        <dbReference type="Pfam" id="PF03959"/>
    </source>
</evidence>
<dbReference type="PANTHER" id="PTHR22778:SF56">
    <property type="entry name" value="SERINE HYDROLASE FSH DOMAIN-CONTAINING PROTEIN"/>
    <property type="match status" value="1"/>
</dbReference>
<evidence type="ECO:0000256" key="1">
    <source>
        <dbReference type="SAM" id="MobiDB-lite"/>
    </source>
</evidence>
<sequence>MGHAEPRQEETLSDWYVRSGLDRMTKKRARPRRATCLLVLWEAQTPAILSTCDTKASPARGPYAQNVTVHGFTEYRNFDKCLAYIEELMIKEGPFDGLMGFSQGSILSGALPGLQEQGLALTRVPKIKYLIIIGGAKFRSPAIADKAYANMIKIPSLHFLGDNDFLKPHGEQLIESFVDPFIIRHPKGHTVPRLVDETSLEVMSRFLDKMEKEISELPSVKAEAEAAADVDEKEEDNGILSPPAGRSCGGRWPAGVTSRLDLAFADAPFPAEGDSPVRGVFDPPYYEWCHFAGEDFLKYKNFGECLAGIEELMVRQGPFDGLFGFSQVGLALNMVPRVKYVMIISGAKIQSPALAAKAYANKINCTSLHFIGDGDFVKAHGEELADSFVDPLVIRHPAGHTVPRFDEKGLQAMLGYLDKIERDLARD</sequence>
<protein>
    <recommendedName>
        <fullName evidence="2">Serine hydrolase domain-containing protein</fullName>
    </recommendedName>
</protein>
<reference evidence="3" key="1">
    <citation type="submission" date="2015-06" db="UniProtKB">
        <authorList>
            <consortium name="EnsemblPlants"/>
        </authorList>
    </citation>
    <scope>IDENTIFICATION</scope>
</reference>
<evidence type="ECO:0000313" key="3">
    <source>
        <dbReference type="EnsemblPlants" id="EMT15239"/>
    </source>
</evidence>
<dbReference type="PANTHER" id="PTHR22778">
    <property type="entry name" value="OVARIAN CANCER GENE-2 PROTEIN-RELATED"/>
    <property type="match status" value="1"/>
</dbReference>
<dbReference type="InterPro" id="IPR029058">
    <property type="entry name" value="AB_hydrolase_fold"/>
</dbReference>
<dbReference type="EnsemblPlants" id="EMT15239">
    <property type="protein sequence ID" value="EMT15239"/>
    <property type="gene ID" value="F775_04967"/>
</dbReference>
<dbReference type="SUPFAM" id="SSF53474">
    <property type="entry name" value="alpha/beta-Hydrolases"/>
    <property type="match status" value="1"/>
</dbReference>
<feature type="domain" description="Serine hydrolase" evidence="2">
    <location>
        <begin position="259"/>
        <end position="406"/>
    </location>
</feature>
<dbReference type="Gene3D" id="3.40.50.1820">
    <property type="entry name" value="alpha/beta hydrolase"/>
    <property type="match status" value="2"/>
</dbReference>
<feature type="compositionally biased region" description="Acidic residues" evidence="1">
    <location>
        <begin position="226"/>
        <end position="237"/>
    </location>
</feature>
<dbReference type="Pfam" id="PF03959">
    <property type="entry name" value="FSH1"/>
    <property type="match status" value="2"/>
</dbReference>
<dbReference type="AlphaFoldDB" id="N1QXY5"/>
<feature type="domain" description="Serine hydrolase" evidence="2">
    <location>
        <begin position="68"/>
        <end position="195"/>
    </location>
</feature>
<dbReference type="InterPro" id="IPR005645">
    <property type="entry name" value="FSH-like_dom"/>
</dbReference>
<name>N1QXY5_AEGTA</name>
<proteinExistence type="predicted"/>
<accession>N1QXY5</accession>